<dbReference type="PANTHER" id="PTHR39569:SF1">
    <property type="entry name" value="INORGANIC TRIPHOSPHATASE"/>
    <property type="match status" value="1"/>
</dbReference>
<dbReference type="SUPFAM" id="SSF55154">
    <property type="entry name" value="CYTH-like phosphatases"/>
    <property type="match status" value="1"/>
</dbReference>
<proteinExistence type="predicted"/>
<dbReference type="RefSeq" id="WP_274688316.1">
    <property type="nucleotide sequence ID" value="NZ_JAPMOU010000007.1"/>
</dbReference>
<dbReference type="Gene3D" id="2.40.320.10">
    <property type="entry name" value="Hypothetical Protein Pfu-838710-001"/>
    <property type="match status" value="1"/>
</dbReference>
<sequence>MGTETEIKLALQDTSPEQIKQAAFFKQYQSTLVGTKPLINIYFDTSAGDLHQHKMALRIRQLADGQLIQTLKTRGNSVAGLSSRQEWEWPIQEKKLDITLLNEVWPQSLAADVKEQLVPVFETNFERTTWLVEWHHDKTVATVELALDQGFVIAGSKREPINELELELKTGDKTALINLAGLLQKQFSLQPYDLSKAERGYQLLEAAADL</sequence>
<accession>A0ABT5U6L5</accession>
<keyword evidence="3" id="KW-1185">Reference proteome</keyword>
<dbReference type="PANTHER" id="PTHR39569">
    <property type="entry name" value="INORGANIC TRIPHOSPHATASE"/>
    <property type="match status" value="1"/>
</dbReference>
<dbReference type="InterPro" id="IPR033469">
    <property type="entry name" value="CYTH-like_dom_sf"/>
</dbReference>
<dbReference type="EMBL" id="JAPMOU010000007">
    <property type="protein sequence ID" value="MDE1461957.1"/>
    <property type="molecule type" value="Genomic_DNA"/>
</dbReference>
<reference evidence="2 3" key="1">
    <citation type="submission" date="2022-11" db="EMBL/GenBank/DDBJ databases">
        <title>Spartinivicinus poritis sp. nov., isolated from scleractinian coral Porites lutea.</title>
        <authorList>
            <person name="Zhang G."/>
            <person name="Cai L."/>
            <person name="Wei Q."/>
        </authorList>
    </citation>
    <scope>NUCLEOTIDE SEQUENCE [LARGE SCALE GENOMIC DNA]</scope>
    <source>
        <strain evidence="2 3">A2-2</strain>
    </source>
</reference>
<evidence type="ECO:0000313" key="2">
    <source>
        <dbReference type="EMBL" id="MDE1461957.1"/>
    </source>
</evidence>
<dbReference type="Pfam" id="PF01928">
    <property type="entry name" value="CYTH"/>
    <property type="match status" value="1"/>
</dbReference>
<evidence type="ECO:0000313" key="3">
    <source>
        <dbReference type="Proteomes" id="UP001528823"/>
    </source>
</evidence>
<dbReference type="InterPro" id="IPR023577">
    <property type="entry name" value="CYTH_domain"/>
</dbReference>
<dbReference type="Proteomes" id="UP001528823">
    <property type="component" value="Unassembled WGS sequence"/>
</dbReference>
<dbReference type="SMART" id="SM01118">
    <property type="entry name" value="CYTH"/>
    <property type="match status" value="1"/>
</dbReference>
<comment type="caution">
    <text evidence="2">The sequence shown here is derived from an EMBL/GenBank/DDBJ whole genome shotgun (WGS) entry which is preliminary data.</text>
</comment>
<organism evidence="2 3">
    <name type="scientific">Spartinivicinus poritis</name>
    <dbReference type="NCBI Taxonomy" id="2994640"/>
    <lineage>
        <taxon>Bacteria</taxon>
        <taxon>Pseudomonadati</taxon>
        <taxon>Pseudomonadota</taxon>
        <taxon>Gammaproteobacteria</taxon>
        <taxon>Oceanospirillales</taxon>
        <taxon>Zooshikellaceae</taxon>
        <taxon>Spartinivicinus</taxon>
    </lineage>
</organism>
<evidence type="ECO:0000259" key="1">
    <source>
        <dbReference type="PROSITE" id="PS51707"/>
    </source>
</evidence>
<feature type="domain" description="CYTH" evidence="1">
    <location>
        <begin position="2"/>
        <end position="207"/>
    </location>
</feature>
<dbReference type="CDD" id="cd07756">
    <property type="entry name" value="CYTH-like_Pase_CHAD"/>
    <property type="match status" value="1"/>
</dbReference>
<dbReference type="InterPro" id="IPR039013">
    <property type="entry name" value="YgiF"/>
</dbReference>
<name>A0ABT5U6L5_9GAMM</name>
<gene>
    <name evidence="2" type="ORF">ORQ98_08230</name>
</gene>
<protein>
    <submittedName>
        <fullName evidence="2">CYTH domain-containing protein</fullName>
    </submittedName>
</protein>
<dbReference type="PROSITE" id="PS51707">
    <property type="entry name" value="CYTH"/>
    <property type="match status" value="1"/>
</dbReference>